<sequence length="246" mass="27564">MEVITIDFPDIRFDMIWNYKELFIRGIWVTLGLTLIGYVSGVILGLLLGMGKLSKKKWIYYPCKYYVDFFRGTPLLVQILLIHLALIPTVFGESLGYFVSGALALSLNCGAYNAEIIRAGIQSIEKGQMEAGRSLGMPRGVAMRYVILPQAFRRMVPPLGNELIALLKDSSLVTVIAANDLLYAGKVVAGAYARFWEPYITVAILYLLLTYIFTKVITYVEKRFSNSYVPSQRRRIFSFGRSAAGG</sequence>
<dbReference type="EMBL" id="BMFR01000002">
    <property type="protein sequence ID" value="GGG68424.1"/>
    <property type="molecule type" value="Genomic_DNA"/>
</dbReference>
<feature type="transmembrane region" description="Helical" evidence="9">
    <location>
        <begin position="22"/>
        <end position="48"/>
    </location>
</feature>
<dbReference type="InterPro" id="IPR043429">
    <property type="entry name" value="ArtM/GltK/GlnP/TcyL/YhdX-like"/>
</dbReference>
<dbReference type="Gene3D" id="1.10.3720.10">
    <property type="entry name" value="MetI-like"/>
    <property type="match status" value="1"/>
</dbReference>
<keyword evidence="5 9" id="KW-0812">Transmembrane</keyword>
<evidence type="ECO:0000256" key="6">
    <source>
        <dbReference type="ARBA" id="ARBA00022970"/>
    </source>
</evidence>
<feature type="domain" description="ABC transmembrane type-1" evidence="10">
    <location>
        <begin position="27"/>
        <end position="217"/>
    </location>
</feature>
<gene>
    <name evidence="11" type="ORF">GCM10011398_10340</name>
</gene>
<evidence type="ECO:0000256" key="5">
    <source>
        <dbReference type="ARBA" id="ARBA00022692"/>
    </source>
</evidence>
<reference evidence="11" key="1">
    <citation type="journal article" date="2014" name="Int. J. Syst. Evol. Microbiol.">
        <title>Complete genome sequence of Corynebacterium casei LMG S-19264T (=DSM 44701T), isolated from a smear-ripened cheese.</title>
        <authorList>
            <consortium name="US DOE Joint Genome Institute (JGI-PGF)"/>
            <person name="Walter F."/>
            <person name="Albersmeier A."/>
            <person name="Kalinowski J."/>
            <person name="Ruckert C."/>
        </authorList>
    </citation>
    <scope>NUCLEOTIDE SEQUENCE</scope>
    <source>
        <strain evidence="11">CGMCC 1.12754</strain>
    </source>
</reference>
<evidence type="ECO:0000256" key="1">
    <source>
        <dbReference type="ARBA" id="ARBA00004651"/>
    </source>
</evidence>
<accession>A0A917H5T3</accession>
<comment type="subcellular location">
    <subcellularLocation>
        <location evidence="1 9">Cell membrane</location>
        <topology evidence="1 9">Multi-pass membrane protein</topology>
    </subcellularLocation>
</comment>
<dbReference type="AlphaFoldDB" id="A0A917H5T3"/>
<dbReference type="PANTHER" id="PTHR30614:SF20">
    <property type="entry name" value="GLUTAMINE TRANSPORT SYSTEM PERMEASE PROTEIN GLNP"/>
    <property type="match status" value="1"/>
</dbReference>
<keyword evidence="8 9" id="KW-0472">Membrane</keyword>
<organism evidence="11 12">
    <name type="scientific">Virgibacillus oceani</name>
    <dbReference type="NCBI Taxonomy" id="1479511"/>
    <lineage>
        <taxon>Bacteria</taxon>
        <taxon>Bacillati</taxon>
        <taxon>Bacillota</taxon>
        <taxon>Bacilli</taxon>
        <taxon>Bacillales</taxon>
        <taxon>Bacillaceae</taxon>
        <taxon>Virgibacillus</taxon>
    </lineage>
</organism>
<dbReference type="InterPro" id="IPR010065">
    <property type="entry name" value="AA_ABC_transptr_permease_3TM"/>
</dbReference>
<evidence type="ECO:0000256" key="7">
    <source>
        <dbReference type="ARBA" id="ARBA00022989"/>
    </source>
</evidence>
<protein>
    <submittedName>
        <fullName evidence="11">Amino acid ABC transporter permease</fullName>
    </submittedName>
</protein>
<dbReference type="CDD" id="cd06261">
    <property type="entry name" value="TM_PBP2"/>
    <property type="match status" value="1"/>
</dbReference>
<keyword evidence="7 9" id="KW-1133">Transmembrane helix</keyword>
<dbReference type="InterPro" id="IPR035906">
    <property type="entry name" value="MetI-like_sf"/>
</dbReference>
<dbReference type="GO" id="GO:0006865">
    <property type="term" value="P:amino acid transport"/>
    <property type="evidence" value="ECO:0007669"/>
    <property type="project" value="UniProtKB-KW"/>
</dbReference>
<proteinExistence type="inferred from homology"/>
<comment type="caution">
    <text evidence="11">The sequence shown here is derived from an EMBL/GenBank/DDBJ whole genome shotgun (WGS) entry which is preliminary data.</text>
</comment>
<evidence type="ECO:0000256" key="4">
    <source>
        <dbReference type="ARBA" id="ARBA00022475"/>
    </source>
</evidence>
<keyword evidence="4" id="KW-1003">Cell membrane</keyword>
<evidence type="ECO:0000256" key="9">
    <source>
        <dbReference type="RuleBase" id="RU363032"/>
    </source>
</evidence>
<dbReference type="Proteomes" id="UP000622860">
    <property type="component" value="Unassembled WGS sequence"/>
</dbReference>
<dbReference type="Pfam" id="PF00528">
    <property type="entry name" value="BPD_transp_1"/>
    <property type="match status" value="1"/>
</dbReference>
<name>A0A917H5T3_9BACI</name>
<dbReference type="PANTHER" id="PTHR30614">
    <property type="entry name" value="MEMBRANE COMPONENT OF AMINO ACID ABC TRANSPORTER"/>
    <property type="match status" value="1"/>
</dbReference>
<evidence type="ECO:0000313" key="12">
    <source>
        <dbReference type="Proteomes" id="UP000622860"/>
    </source>
</evidence>
<dbReference type="InterPro" id="IPR000515">
    <property type="entry name" value="MetI-like"/>
</dbReference>
<dbReference type="GO" id="GO:0043190">
    <property type="term" value="C:ATP-binding cassette (ABC) transporter complex"/>
    <property type="evidence" value="ECO:0007669"/>
    <property type="project" value="InterPro"/>
</dbReference>
<dbReference type="FunFam" id="1.10.3720.10:FF:000033">
    <property type="entry name" value="Polar amino acid ABC transporter permease"/>
    <property type="match status" value="1"/>
</dbReference>
<evidence type="ECO:0000256" key="2">
    <source>
        <dbReference type="ARBA" id="ARBA00010072"/>
    </source>
</evidence>
<feature type="transmembrane region" description="Helical" evidence="9">
    <location>
        <begin position="199"/>
        <end position="220"/>
    </location>
</feature>
<evidence type="ECO:0000256" key="8">
    <source>
        <dbReference type="ARBA" id="ARBA00023136"/>
    </source>
</evidence>
<keyword evidence="3 9" id="KW-0813">Transport</keyword>
<dbReference type="GO" id="GO:0022857">
    <property type="term" value="F:transmembrane transporter activity"/>
    <property type="evidence" value="ECO:0007669"/>
    <property type="project" value="InterPro"/>
</dbReference>
<keyword evidence="6" id="KW-0029">Amino-acid transport</keyword>
<evidence type="ECO:0000259" key="10">
    <source>
        <dbReference type="PROSITE" id="PS50928"/>
    </source>
</evidence>
<dbReference type="PROSITE" id="PS50928">
    <property type="entry name" value="ABC_TM1"/>
    <property type="match status" value="1"/>
</dbReference>
<keyword evidence="12" id="KW-1185">Reference proteome</keyword>
<comment type="similarity">
    <text evidence="2">Belongs to the binding-protein-dependent transport system permease family. HisMQ subfamily.</text>
</comment>
<evidence type="ECO:0000256" key="3">
    <source>
        <dbReference type="ARBA" id="ARBA00022448"/>
    </source>
</evidence>
<evidence type="ECO:0000313" key="11">
    <source>
        <dbReference type="EMBL" id="GGG68424.1"/>
    </source>
</evidence>
<dbReference type="NCBIfam" id="TIGR01726">
    <property type="entry name" value="HEQRo_perm_3TM"/>
    <property type="match status" value="1"/>
</dbReference>
<feature type="transmembrane region" description="Helical" evidence="9">
    <location>
        <begin position="69"/>
        <end position="91"/>
    </location>
</feature>
<reference evidence="11" key="2">
    <citation type="submission" date="2020-09" db="EMBL/GenBank/DDBJ databases">
        <authorList>
            <person name="Sun Q."/>
            <person name="Zhou Y."/>
        </authorList>
    </citation>
    <scope>NUCLEOTIDE SEQUENCE</scope>
    <source>
        <strain evidence="11">CGMCC 1.12754</strain>
    </source>
</reference>
<dbReference type="SUPFAM" id="SSF161098">
    <property type="entry name" value="MetI-like"/>
    <property type="match status" value="1"/>
</dbReference>